<dbReference type="PANTHER" id="PTHR43750:SF3">
    <property type="entry name" value="UDP-GLUCOSE 6-DEHYDROGENASE TUAD"/>
    <property type="match status" value="1"/>
</dbReference>
<dbReference type="InterPro" id="IPR014027">
    <property type="entry name" value="UDP-Glc/GDP-Man_DH_C"/>
</dbReference>
<dbReference type="AlphaFoldDB" id="A0A7D5XIS3"/>
<evidence type="ECO:0000256" key="2">
    <source>
        <dbReference type="ARBA" id="ARBA00006601"/>
    </source>
</evidence>
<evidence type="ECO:0000313" key="13">
    <source>
        <dbReference type="Proteomes" id="UP000510821"/>
    </source>
</evidence>
<dbReference type="NCBIfam" id="TIGR03026">
    <property type="entry name" value="NDP-sugDHase"/>
    <property type="match status" value="1"/>
</dbReference>
<evidence type="ECO:0000256" key="7">
    <source>
        <dbReference type="PIRNR" id="PIRNR000124"/>
    </source>
</evidence>
<proteinExistence type="inferred from homology"/>
<reference evidence="13" key="1">
    <citation type="submission" date="2020-07" db="EMBL/GenBank/DDBJ databases">
        <title>Metabolic diversity and evolutionary history of the archaeal phylum ###Micrarchaeota### uncovered from a freshwater lake metagenome.</title>
        <authorList>
            <person name="Kadnikov V.V."/>
            <person name="Savvichev A.S."/>
            <person name="Mardanov A.V."/>
            <person name="Beletsky A.V."/>
            <person name="Chupakov A.V."/>
            <person name="Kokryatskaya N.M."/>
            <person name="Pimenov N.V."/>
            <person name="Ravin N.V."/>
        </authorList>
    </citation>
    <scope>NUCLEOTIDE SEQUENCE [LARGE SCALE GENOMIC DNA]</scope>
</reference>
<evidence type="ECO:0000256" key="1">
    <source>
        <dbReference type="ARBA" id="ARBA00004701"/>
    </source>
</evidence>
<dbReference type="Gene3D" id="3.40.50.720">
    <property type="entry name" value="NAD(P)-binding Rossmann-like Domain"/>
    <property type="match status" value="2"/>
</dbReference>
<dbReference type="Pfam" id="PF03721">
    <property type="entry name" value="UDPG_MGDP_dh_N"/>
    <property type="match status" value="1"/>
</dbReference>
<comment type="similarity">
    <text evidence="2 7">Belongs to the UDP-glucose/GDP-mannose dehydrogenase family.</text>
</comment>
<protein>
    <recommendedName>
        <fullName evidence="3 7">UDP-glucose 6-dehydrogenase</fullName>
        <ecNumber evidence="3 7">1.1.1.22</ecNumber>
    </recommendedName>
</protein>
<evidence type="ECO:0000259" key="11">
    <source>
        <dbReference type="SMART" id="SM00984"/>
    </source>
</evidence>
<dbReference type="GO" id="GO:0006065">
    <property type="term" value="P:UDP-glucuronate biosynthetic process"/>
    <property type="evidence" value="ECO:0007669"/>
    <property type="project" value="UniProtKB-UniPathway"/>
</dbReference>
<evidence type="ECO:0000256" key="3">
    <source>
        <dbReference type="ARBA" id="ARBA00012954"/>
    </source>
</evidence>
<feature type="active site" description="Nucleophile" evidence="8">
    <location>
        <position position="270"/>
    </location>
</feature>
<feature type="binding site" evidence="9">
    <location>
        <begin position="259"/>
        <end position="263"/>
    </location>
    <ligand>
        <name>substrate</name>
    </ligand>
</feature>
<dbReference type="KEGG" id="flt:Sv326_1279"/>
<dbReference type="GO" id="GO:0051287">
    <property type="term" value="F:NAD binding"/>
    <property type="evidence" value="ECO:0007669"/>
    <property type="project" value="InterPro"/>
</dbReference>
<comment type="catalytic activity">
    <reaction evidence="6 7">
        <text>UDP-alpha-D-glucose + 2 NAD(+) + H2O = UDP-alpha-D-glucuronate + 2 NADH + 3 H(+)</text>
        <dbReference type="Rhea" id="RHEA:23596"/>
        <dbReference type="ChEBI" id="CHEBI:15377"/>
        <dbReference type="ChEBI" id="CHEBI:15378"/>
        <dbReference type="ChEBI" id="CHEBI:57540"/>
        <dbReference type="ChEBI" id="CHEBI:57945"/>
        <dbReference type="ChEBI" id="CHEBI:58052"/>
        <dbReference type="ChEBI" id="CHEBI:58885"/>
        <dbReference type="EC" id="1.1.1.22"/>
    </reaction>
</comment>
<dbReference type="InterPro" id="IPR017476">
    <property type="entry name" value="UDP-Glc/GDP-Man"/>
</dbReference>
<feature type="binding site" evidence="10">
    <location>
        <position position="337"/>
    </location>
    <ligand>
        <name>NAD(+)</name>
        <dbReference type="ChEBI" id="CHEBI:57540"/>
    </ligand>
</feature>
<dbReference type="Pfam" id="PF00984">
    <property type="entry name" value="UDPG_MGDP_dh"/>
    <property type="match status" value="1"/>
</dbReference>
<keyword evidence="5 7" id="KW-0520">NAD</keyword>
<dbReference type="PANTHER" id="PTHR43750">
    <property type="entry name" value="UDP-GLUCOSE 6-DEHYDROGENASE TUAD"/>
    <property type="match status" value="1"/>
</dbReference>
<name>A0A7D5XIS3_FERL1</name>
<feature type="domain" description="UDP-glucose/GDP-mannose dehydrogenase C-terminal" evidence="11">
    <location>
        <begin position="323"/>
        <end position="424"/>
    </location>
</feature>
<dbReference type="Pfam" id="PF03720">
    <property type="entry name" value="UDPG_MGDP_dh_C"/>
    <property type="match status" value="1"/>
</dbReference>
<dbReference type="InterPro" id="IPR028357">
    <property type="entry name" value="UDPglc_DH_bac"/>
</dbReference>
<dbReference type="InterPro" id="IPR036220">
    <property type="entry name" value="UDP-Glc/GDP-Man_DH_C_sf"/>
</dbReference>
<dbReference type="Proteomes" id="UP000510821">
    <property type="component" value="Chromosome"/>
</dbReference>
<gene>
    <name evidence="12" type="ORF">Sv326_1279</name>
</gene>
<evidence type="ECO:0000313" key="12">
    <source>
        <dbReference type="EMBL" id="QLJ53454.1"/>
    </source>
</evidence>
<evidence type="ECO:0000256" key="4">
    <source>
        <dbReference type="ARBA" id="ARBA00023002"/>
    </source>
</evidence>
<dbReference type="PIRSF" id="PIRSF000124">
    <property type="entry name" value="UDPglc_GDPman_dh"/>
    <property type="match status" value="1"/>
</dbReference>
<feature type="binding site" evidence="10">
    <location>
        <position position="124"/>
    </location>
    <ligand>
        <name>NAD(+)</name>
        <dbReference type="ChEBI" id="CHEBI:57540"/>
    </ligand>
</feature>
<comment type="pathway">
    <text evidence="1">Nucleotide-sugar biosynthesis; UDP-alpha-D-glucuronate biosynthesis; UDP-alpha-D-glucuronate from UDP-alpha-D-glucose: step 1/1.</text>
</comment>
<accession>A0A7D5XIS3</accession>
<organism evidence="12 13">
    <name type="scientific">Fermentimicrarchaeum limneticum</name>
    <dbReference type="NCBI Taxonomy" id="2795018"/>
    <lineage>
        <taxon>Archaea</taxon>
        <taxon>Candidatus Micrarchaeota</taxon>
        <taxon>Candidatus Fermentimicrarchaeales</taxon>
        <taxon>Candidatus Fermentimicrarchaeaceae</taxon>
        <taxon>Candidatus Fermentimicrarchaeum</taxon>
    </lineage>
</organism>
<dbReference type="SUPFAM" id="SSF51735">
    <property type="entry name" value="NAD(P)-binding Rossmann-fold domains"/>
    <property type="match status" value="1"/>
</dbReference>
<feature type="binding site" evidence="9">
    <location>
        <position position="213"/>
    </location>
    <ligand>
        <name>substrate</name>
    </ligand>
</feature>
<dbReference type="PIRSF" id="PIRSF500134">
    <property type="entry name" value="UDPglc_DH_bac"/>
    <property type="match status" value="1"/>
</dbReference>
<feature type="binding site" evidence="10">
    <location>
        <position position="86"/>
    </location>
    <ligand>
        <name>NAD(+)</name>
        <dbReference type="ChEBI" id="CHEBI:57540"/>
    </ligand>
</feature>
<dbReference type="SUPFAM" id="SSF48179">
    <property type="entry name" value="6-phosphogluconate dehydrogenase C-terminal domain-like"/>
    <property type="match status" value="1"/>
</dbReference>
<dbReference type="Gene3D" id="1.20.5.100">
    <property type="entry name" value="Cytochrome c1, transmembrane anchor, C-terminal"/>
    <property type="match status" value="1"/>
</dbReference>
<dbReference type="EMBL" id="CP058998">
    <property type="protein sequence ID" value="QLJ53454.1"/>
    <property type="molecule type" value="Genomic_DNA"/>
</dbReference>
<dbReference type="GO" id="GO:0003979">
    <property type="term" value="F:UDP-glucose 6-dehydrogenase activity"/>
    <property type="evidence" value="ECO:0007669"/>
    <property type="project" value="UniProtKB-EC"/>
</dbReference>
<keyword evidence="4 7" id="KW-0560">Oxidoreductase</keyword>
<feature type="binding site" evidence="10">
    <location>
        <position position="35"/>
    </location>
    <ligand>
        <name>NAD(+)</name>
        <dbReference type="ChEBI" id="CHEBI:57540"/>
    </ligand>
</feature>
<evidence type="ECO:0000256" key="8">
    <source>
        <dbReference type="PIRSR" id="PIRSR500134-1"/>
    </source>
</evidence>
<dbReference type="InterPro" id="IPR008927">
    <property type="entry name" value="6-PGluconate_DH-like_C_sf"/>
</dbReference>
<feature type="binding site" evidence="9">
    <location>
        <position position="267"/>
    </location>
    <ligand>
        <name>substrate</name>
    </ligand>
</feature>
<feature type="binding site" evidence="9">
    <location>
        <position position="330"/>
    </location>
    <ligand>
        <name>substrate</name>
    </ligand>
</feature>
<dbReference type="EC" id="1.1.1.22" evidence="3 7"/>
<dbReference type="SMART" id="SM00984">
    <property type="entry name" value="UDPG_MGDP_dh_C"/>
    <property type="match status" value="1"/>
</dbReference>
<sequence>MTISIIGAGYVGLVAAACFANRGFKVLISTKNPKKIKMINEGKAPFFEPELDGLLRKAARSGMLQASGTRAEAVLNSDITFVCVGTPSAADGSIDLNFVYEAAEEIGRSLRKKGGYHLVVMRSTVVPGTTDKVREIAEKLSGKKAGKDFGICMCPEFLRQGQAVYDTFNPDRVVIGEHDRKAGNVIEKLFKKFYKGKKVPILRMNTVSAEMVKYVSNSILATKVSFINEIANICERVPNVDVYEVAEGVGLDRRIGPLFLEAGPGFGGSCFPKDMNAIVSFSRELGYQPKILETVLKVNEEQALHVVDLARRSLGGLKGKIIAILGLSFKSDTDDMREAPSIRIIKKLLEEGATVAAYDPVAASNARKIFQNRIDYADSALECLRGADCCMVVTEWDEFKKLKPRNLKRMRGRSIVDARRIWDAETLRRAGFKYSGVGLGK</sequence>
<evidence type="ECO:0000256" key="6">
    <source>
        <dbReference type="ARBA" id="ARBA00047473"/>
    </source>
</evidence>
<dbReference type="InterPro" id="IPR001732">
    <property type="entry name" value="UDP-Glc/GDP-Man_DH_N"/>
</dbReference>
<dbReference type="GO" id="GO:0000271">
    <property type="term" value="P:polysaccharide biosynthetic process"/>
    <property type="evidence" value="ECO:0007669"/>
    <property type="project" value="InterPro"/>
</dbReference>
<feature type="binding site" evidence="10">
    <location>
        <position position="273"/>
    </location>
    <ligand>
        <name>NAD(+)</name>
        <dbReference type="ChEBI" id="CHEBI:57540"/>
    </ligand>
</feature>
<dbReference type="InterPro" id="IPR014026">
    <property type="entry name" value="UDP-Glc/GDP-Man_DH_dimer"/>
</dbReference>
<dbReference type="InterPro" id="IPR036291">
    <property type="entry name" value="NAD(P)-bd_dom_sf"/>
</dbReference>
<evidence type="ECO:0000256" key="5">
    <source>
        <dbReference type="ARBA" id="ARBA00023027"/>
    </source>
</evidence>
<evidence type="ECO:0000256" key="10">
    <source>
        <dbReference type="PIRSR" id="PIRSR500134-3"/>
    </source>
</evidence>
<dbReference type="UniPathway" id="UPA00038">
    <property type="reaction ID" value="UER00491"/>
</dbReference>
<dbReference type="SUPFAM" id="SSF52413">
    <property type="entry name" value="UDP-glucose/GDP-mannose dehydrogenase C-terminal domain"/>
    <property type="match status" value="1"/>
</dbReference>
<evidence type="ECO:0000256" key="9">
    <source>
        <dbReference type="PIRSR" id="PIRSR500134-2"/>
    </source>
</evidence>